<dbReference type="Gene3D" id="2.40.170.20">
    <property type="entry name" value="TonB-dependent receptor, beta-barrel domain"/>
    <property type="match status" value="1"/>
</dbReference>
<evidence type="ECO:0000256" key="12">
    <source>
        <dbReference type="RuleBase" id="RU003357"/>
    </source>
</evidence>
<evidence type="ECO:0000256" key="6">
    <source>
        <dbReference type="ARBA" id="ARBA00023004"/>
    </source>
</evidence>
<keyword evidence="17" id="KW-0675">Receptor</keyword>
<dbReference type="InterPro" id="IPR036942">
    <property type="entry name" value="Beta-barrel_TonB_sf"/>
</dbReference>
<keyword evidence="8 12" id="KW-0798">TonB box</keyword>
<dbReference type="PROSITE" id="PS52016">
    <property type="entry name" value="TONB_DEPENDENT_REC_3"/>
    <property type="match status" value="1"/>
</dbReference>
<keyword evidence="6" id="KW-0408">Iron</keyword>
<dbReference type="GO" id="GO:0009279">
    <property type="term" value="C:cell outer membrane"/>
    <property type="evidence" value="ECO:0007669"/>
    <property type="project" value="UniProtKB-SubCell"/>
</dbReference>
<dbReference type="InterPro" id="IPR039426">
    <property type="entry name" value="TonB-dep_rcpt-like"/>
</dbReference>
<feature type="domain" description="TonB-dependent receptor plug" evidence="16">
    <location>
        <begin position="69"/>
        <end position="175"/>
    </location>
</feature>
<organism evidence="17 18">
    <name type="scientific">Hephaestia caeni</name>
    <dbReference type="NCBI Taxonomy" id="645617"/>
    <lineage>
        <taxon>Bacteria</taxon>
        <taxon>Pseudomonadati</taxon>
        <taxon>Pseudomonadota</taxon>
        <taxon>Alphaproteobacteria</taxon>
        <taxon>Sphingomonadales</taxon>
        <taxon>Sphingomonadaceae</taxon>
        <taxon>Hephaestia</taxon>
    </lineage>
</organism>
<dbReference type="RefSeq" id="WP_119037190.1">
    <property type="nucleotide sequence ID" value="NZ_QXDC01000004.1"/>
</dbReference>
<evidence type="ECO:0000256" key="9">
    <source>
        <dbReference type="ARBA" id="ARBA00023136"/>
    </source>
</evidence>
<evidence type="ECO:0000256" key="7">
    <source>
        <dbReference type="ARBA" id="ARBA00023065"/>
    </source>
</evidence>
<dbReference type="OrthoDB" id="7223550at2"/>
<evidence type="ECO:0000259" key="15">
    <source>
        <dbReference type="Pfam" id="PF00593"/>
    </source>
</evidence>
<evidence type="ECO:0000256" key="8">
    <source>
        <dbReference type="ARBA" id="ARBA00023077"/>
    </source>
</evidence>
<dbReference type="GO" id="GO:0006826">
    <property type="term" value="P:iron ion transport"/>
    <property type="evidence" value="ECO:0007669"/>
    <property type="project" value="UniProtKB-KW"/>
</dbReference>
<keyword evidence="18" id="KW-1185">Reference proteome</keyword>
<evidence type="ECO:0000256" key="3">
    <source>
        <dbReference type="ARBA" id="ARBA00022452"/>
    </source>
</evidence>
<keyword evidence="3 11" id="KW-1134">Transmembrane beta strand</keyword>
<evidence type="ECO:0000259" key="16">
    <source>
        <dbReference type="Pfam" id="PF07715"/>
    </source>
</evidence>
<evidence type="ECO:0000256" key="2">
    <source>
        <dbReference type="ARBA" id="ARBA00022448"/>
    </source>
</evidence>
<sequence>MKTRDRLLSAVAALAMATAASAQAATPGGGDPGQATPTTSDAADPAQAVAPAPIGDEIIVTAQRRSERLQDVPISLAVVAGDTLQDRSIQTFEQLAPLVPNLTIAKSPAANMIILRGIGSSPGSPSLDQSVVMFIDGIYGGNARQFSAPFLDIERLEILRGPQGALVGRNTSAGAINVISRKPGHEFGGYVNALYNFAFDGPTVEGAVDLPVSDAVRFRVAGKYSDMGGYLYNSYLDEDQPSRREAVGRIVGVVDNGGPVVVTAKYEHSDVRSNGIPMQVLAPTKGYPLDRSKDTYLQDDNEYDNIHANNASLQFDVDLGGPTLVSISGYSAFVNRSLIDADFYSGNFATAIFNQKFDQVSQELRLVSPDAGTFRYVVGGYYSDSKLMEQRTTGVLFAPPASTYREFRQNNEVYSAFGQLTAYLTSQLRLNGSLRYTHESKTAHYKRWGGPQAATDYIGVLQEAIAGDIEAGRVDPAVGIQYEFSRNAMVYATFSKGSKSGGFQGAISNATAEAFEFRPERSTSYEIGAKLTLPGVGFLNLAAFDTIYKDLQVSAQIPTNGSLTAAIFTGNAPEARVKGIEAEFSARLASFFRFDGSLSWLPQAKYVEFTSGPCYPLQEPDGSVIGSCDQSGERLGFSPRWSGAMNFTAETSLGSDLRLTGTLSPRFQSRSYRDFMNDPVTEQKSFTKLDARIAIGAEDGGWELALVGQNLTNELTVGFGGAGGLANTFLDPGAHIVTIDPPRNISVQAKIRF</sequence>
<dbReference type="PANTHER" id="PTHR32552:SF81">
    <property type="entry name" value="TONB-DEPENDENT OUTER MEMBRANE RECEPTOR"/>
    <property type="match status" value="1"/>
</dbReference>
<evidence type="ECO:0000256" key="4">
    <source>
        <dbReference type="ARBA" id="ARBA00022496"/>
    </source>
</evidence>
<gene>
    <name evidence="17" type="ORF">DFR49_3847</name>
</gene>
<feature type="domain" description="TonB-dependent receptor-like beta-barrel" evidence="15">
    <location>
        <begin position="290"/>
        <end position="711"/>
    </location>
</feature>
<keyword evidence="5 11" id="KW-0812">Transmembrane</keyword>
<dbReference type="Proteomes" id="UP000266568">
    <property type="component" value="Unassembled WGS sequence"/>
</dbReference>
<evidence type="ECO:0000256" key="13">
    <source>
        <dbReference type="SAM" id="MobiDB-lite"/>
    </source>
</evidence>
<proteinExistence type="inferred from homology"/>
<evidence type="ECO:0000313" key="18">
    <source>
        <dbReference type="Proteomes" id="UP000266568"/>
    </source>
</evidence>
<reference evidence="17 18" key="1">
    <citation type="submission" date="2018-08" db="EMBL/GenBank/DDBJ databases">
        <title>Genomic Encyclopedia of Type Strains, Phase IV (KMG-IV): sequencing the most valuable type-strain genomes for metagenomic binning, comparative biology and taxonomic classification.</title>
        <authorList>
            <person name="Goeker M."/>
        </authorList>
    </citation>
    <scope>NUCLEOTIDE SEQUENCE [LARGE SCALE GENOMIC DNA]</scope>
    <source>
        <strain evidence="17 18">DSM 25527</strain>
    </source>
</reference>
<dbReference type="SUPFAM" id="SSF56935">
    <property type="entry name" value="Porins"/>
    <property type="match status" value="1"/>
</dbReference>
<evidence type="ECO:0000256" key="1">
    <source>
        <dbReference type="ARBA" id="ARBA00004571"/>
    </source>
</evidence>
<feature type="region of interest" description="Disordered" evidence="13">
    <location>
        <begin position="22"/>
        <end position="45"/>
    </location>
</feature>
<keyword evidence="10 11" id="KW-0998">Cell outer membrane</keyword>
<protein>
    <submittedName>
        <fullName evidence="17">Iron complex outermembrane receptor protein</fullName>
    </submittedName>
</protein>
<name>A0A397NRZ1_9SPHN</name>
<dbReference type="Pfam" id="PF00593">
    <property type="entry name" value="TonB_dep_Rec_b-barrel"/>
    <property type="match status" value="1"/>
</dbReference>
<keyword evidence="4" id="KW-0410">Iron transport</keyword>
<dbReference type="InterPro" id="IPR000531">
    <property type="entry name" value="Beta-barrel_TonB"/>
</dbReference>
<evidence type="ECO:0000256" key="5">
    <source>
        <dbReference type="ARBA" id="ARBA00022692"/>
    </source>
</evidence>
<dbReference type="InterPro" id="IPR012910">
    <property type="entry name" value="Plug_dom"/>
</dbReference>
<dbReference type="EMBL" id="QXDC01000004">
    <property type="protein sequence ID" value="RIA37957.1"/>
    <property type="molecule type" value="Genomic_DNA"/>
</dbReference>
<evidence type="ECO:0000256" key="10">
    <source>
        <dbReference type="ARBA" id="ARBA00023237"/>
    </source>
</evidence>
<keyword evidence="7" id="KW-0406">Ion transport</keyword>
<evidence type="ECO:0000256" key="11">
    <source>
        <dbReference type="PROSITE-ProRule" id="PRU01360"/>
    </source>
</evidence>
<dbReference type="Pfam" id="PF07715">
    <property type="entry name" value="Plug"/>
    <property type="match status" value="1"/>
</dbReference>
<comment type="similarity">
    <text evidence="11 12">Belongs to the TonB-dependent receptor family.</text>
</comment>
<keyword evidence="2 11" id="KW-0813">Transport</keyword>
<feature type="chain" id="PRO_5017198593" evidence="14">
    <location>
        <begin position="25"/>
        <end position="753"/>
    </location>
</feature>
<feature type="compositionally biased region" description="Low complexity" evidence="13">
    <location>
        <begin position="34"/>
        <end position="45"/>
    </location>
</feature>
<dbReference type="AlphaFoldDB" id="A0A397NRZ1"/>
<evidence type="ECO:0000313" key="17">
    <source>
        <dbReference type="EMBL" id="RIA37957.1"/>
    </source>
</evidence>
<dbReference type="PANTHER" id="PTHR32552">
    <property type="entry name" value="FERRICHROME IRON RECEPTOR-RELATED"/>
    <property type="match status" value="1"/>
</dbReference>
<accession>A0A397NRZ1</accession>
<evidence type="ECO:0000256" key="14">
    <source>
        <dbReference type="SAM" id="SignalP"/>
    </source>
</evidence>
<keyword evidence="9 11" id="KW-0472">Membrane</keyword>
<comment type="caution">
    <text evidence="17">The sequence shown here is derived from an EMBL/GenBank/DDBJ whole genome shotgun (WGS) entry which is preliminary data.</text>
</comment>
<feature type="signal peptide" evidence="14">
    <location>
        <begin position="1"/>
        <end position="24"/>
    </location>
</feature>
<comment type="subcellular location">
    <subcellularLocation>
        <location evidence="1 11">Cell outer membrane</location>
        <topology evidence="1 11">Multi-pass membrane protein</topology>
    </subcellularLocation>
</comment>
<keyword evidence="14" id="KW-0732">Signal</keyword>